<dbReference type="Gene3D" id="3.30.450.20">
    <property type="entry name" value="PAS domain"/>
    <property type="match status" value="1"/>
</dbReference>
<accession>A0A1I5NTT2</accession>
<evidence type="ECO:0000313" key="8">
    <source>
        <dbReference type="EMBL" id="SFP25040.1"/>
    </source>
</evidence>
<dbReference type="CDD" id="cd00082">
    <property type="entry name" value="HisKA"/>
    <property type="match status" value="1"/>
</dbReference>
<dbReference type="InterPro" id="IPR003661">
    <property type="entry name" value="HisK_dim/P_dom"/>
</dbReference>
<dbReference type="GO" id="GO:0000155">
    <property type="term" value="F:phosphorelay sensor kinase activity"/>
    <property type="evidence" value="ECO:0007669"/>
    <property type="project" value="InterPro"/>
</dbReference>
<comment type="catalytic activity">
    <reaction evidence="1">
        <text>ATP + protein L-histidine = ADP + protein N-phospho-L-histidine.</text>
        <dbReference type="EC" id="2.7.13.3"/>
    </reaction>
</comment>
<dbReference type="AlphaFoldDB" id="A0A1I5NTT2"/>
<gene>
    <name evidence="8" type="ORF">SAMN04488047_10471</name>
</gene>
<dbReference type="Gene3D" id="3.30.565.10">
    <property type="entry name" value="Histidine kinase-like ATPase, C-terminal domain"/>
    <property type="match status" value="1"/>
</dbReference>
<keyword evidence="5" id="KW-0812">Transmembrane</keyword>
<evidence type="ECO:0000256" key="2">
    <source>
        <dbReference type="ARBA" id="ARBA00012438"/>
    </source>
</evidence>
<evidence type="ECO:0000259" key="7">
    <source>
        <dbReference type="PROSITE" id="PS50110"/>
    </source>
</evidence>
<reference evidence="8 9" key="1">
    <citation type="submission" date="2016-10" db="EMBL/GenBank/DDBJ databases">
        <authorList>
            <person name="de Groot N.N."/>
        </authorList>
    </citation>
    <scope>NUCLEOTIDE SEQUENCE [LARGE SCALE GENOMIC DNA]</scope>
    <source>
        <strain evidence="8 9">DSM 19547</strain>
    </source>
</reference>
<dbReference type="SUPFAM" id="SSF52172">
    <property type="entry name" value="CheY-like"/>
    <property type="match status" value="1"/>
</dbReference>
<dbReference type="InterPro" id="IPR005467">
    <property type="entry name" value="His_kinase_dom"/>
</dbReference>
<dbReference type="SMART" id="SM00388">
    <property type="entry name" value="HisKA"/>
    <property type="match status" value="1"/>
</dbReference>
<keyword evidence="5" id="KW-1133">Transmembrane helix</keyword>
<dbReference type="Pfam" id="PF00512">
    <property type="entry name" value="HisKA"/>
    <property type="match status" value="1"/>
</dbReference>
<dbReference type="PANTHER" id="PTHR43065:SF42">
    <property type="entry name" value="TWO-COMPONENT SENSOR PPRA"/>
    <property type="match status" value="1"/>
</dbReference>
<evidence type="ECO:0000259" key="6">
    <source>
        <dbReference type="PROSITE" id="PS50109"/>
    </source>
</evidence>
<dbReference type="InterPro" id="IPR003594">
    <property type="entry name" value="HATPase_dom"/>
</dbReference>
<feature type="modified residue" description="4-aspartylphosphate" evidence="4">
    <location>
        <position position="690"/>
    </location>
</feature>
<keyword evidence="3 4" id="KW-0597">Phosphoprotein</keyword>
<keyword evidence="9" id="KW-1185">Reference proteome</keyword>
<dbReference type="STRING" id="441119.SAMN04488047_10471"/>
<dbReference type="PROSITE" id="PS50110">
    <property type="entry name" value="RESPONSE_REGULATORY"/>
    <property type="match status" value="1"/>
</dbReference>
<keyword evidence="8" id="KW-0418">Kinase</keyword>
<feature type="transmembrane region" description="Helical" evidence="5">
    <location>
        <begin position="42"/>
        <end position="62"/>
    </location>
</feature>
<dbReference type="EMBL" id="FOXA01000004">
    <property type="protein sequence ID" value="SFP25040.1"/>
    <property type="molecule type" value="Genomic_DNA"/>
</dbReference>
<dbReference type="InterPro" id="IPR035965">
    <property type="entry name" value="PAS-like_dom_sf"/>
</dbReference>
<dbReference type="Pfam" id="PF02518">
    <property type="entry name" value="HATPase_c"/>
    <property type="match status" value="1"/>
</dbReference>
<organism evidence="8 9">
    <name type="scientific">Tranquillimonas alkanivorans</name>
    <dbReference type="NCBI Taxonomy" id="441119"/>
    <lineage>
        <taxon>Bacteria</taxon>
        <taxon>Pseudomonadati</taxon>
        <taxon>Pseudomonadota</taxon>
        <taxon>Alphaproteobacteria</taxon>
        <taxon>Rhodobacterales</taxon>
        <taxon>Roseobacteraceae</taxon>
        <taxon>Tranquillimonas</taxon>
    </lineage>
</organism>
<dbReference type="InterPro" id="IPR036890">
    <property type="entry name" value="HATPase_C_sf"/>
</dbReference>
<dbReference type="Gene3D" id="1.10.287.130">
    <property type="match status" value="1"/>
</dbReference>
<dbReference type="EC" id="2.7.13.3" evidence="2"/>
<sequence>MQRPALADLRLSASAALLWAAMAAAALIVALARPEPPAQAAPVAFAAVAALFLVVTLLRGLLRQSDARRLVDTVAILATRDPVPVLLCDTKGHVIYRNRAAAKGLGARRGEPLSRVLGARLAAPAEVVLRLKTVAEDDGEARETVALRRGRVRLAAHAVAANHLLWRIEDAPDRAPPHPGEALAVPMLLADEGGAVLFRNAALREIEVGAAQALEDLLGTRAADGFVTLGAGEHALPTRPVEVPSRDGRREVYFLPPDVLPEAHRDDLFDALPVALIRLSRTGTLRQANRLARELLRIESVEDQPLSDLVEGLGRPVSEWVADCARSGRLRSSEVGRACRAPDDRFVQLTLGAQPRAGGDFVAVLHDATELKTLEAQFVQSQKMQAIGQLAGGVAHDFNNLLTAISGHCDLLLLRHDESDPDYPDLEQINQNANRAASLVGQLLAFSRKQNLRPELLDMREALADLTHLLNRLVGEKVSLTFRHDPNLQHVRADKRQLEQVIMNLVVNARDAMPEGGAIMIETVMKQLDSPLQRDRAKVPPGEYVLVRVTDEGEGIPPESLPKIFEPFFTTKAAGEGTGLGLSTAYGIVKQTGGFIFADSPPGEGTTFTLYFPAHARPAEASVGRSPAAIRAARAGGATVLLVEDEAPVRAFAARALCMRGFDVMEAGDGEEALELLEDPELEVDVFVTDVIMPGLDGPGWVRRALEDRPEARVVFMSGYAEESFADQQARIPNSVFLPKPFSLQDLVATVRNQTG</sequence>
<dbReference type="Proteomes" id="UP000199356">
    <property type="component" value="Unassembled WGS sequence"/>
</dbReference>
<dbReference type="SUPFAM" id="SSF55874">
    <property type="entry name" value="ATPase domain of HSP90 chaperone/DNA topoisomerase II/histidine kinase"/>
    <property type="match status" value="1"/>
</dbReference>
<evidence type="ECO:0000256" key="3">
    <source>
        <dbReference type="ARBA" id="ARBA00022553"/>
    </source>
</evidence>
<dbReference type="InterPro" id="IPR004358">
    <property type="entry name" value="Sig_transdc_His_kin-like_C"/>
</dbReference>
<feature type="domain" description="Histidine kinase" evidence="6">
    <location>
        <begin position="393"/>
        <end position="616"/>
    </location>
</feature>
<dbReference type="InterPro" id="IPR001789">
    <property type="entry name" value="Sig_transdc_resp-reg_receiver"/>
</dbReference>
<dbReference type="RefSeq" id="WP_245759192.1">
    <property type="nucleotide sequence ID" value="NZ_FOXA01000004.1"/>
</dbReference>
<feature type="domain" description="Response regulatory" evidence="7">
    <location>
        <begin position="639"/>
        <end position="755"/>
    </location>
</feature>
<dbReference type="SUPFAM" id="SSF55785">
    <property type="entry name" value="PYP-like sensor domain (PAS domain)"/>
    <property type="match status" value="1"/>
</dbReference>
<dbReference type="Gene3D" id="3.40.50.2300">
    <property type="match status" value="1"/>
</dbReference>
<evidence type="ECO:0000256" key="4">
    <source>
        <dbReference type="PROSITE-ProRule" id="PRU00169"/>
    </source>
</evidence>
<dbReference type="FunFam" id="1.10.287.130:FF:000037">
    <property type="entry name" value="Hybrid sensor histidine kinase/response regulator"/>
    <property type="match status" value="1"/>
</dbReference>
<protein>
    <recommendedName>
        <fullName evidence="2">histidine kinase</fullName>
        <ecNumber evidence="2">2.7.13.3</ecNumber>
    </recommendedName>
</protein>
<keyword evidence="8" id="KW-0808">Transferase</keyword>
<dbReference type="InterPro" id="IPR011006">
    <property type="entry name" value="CheY-like_superfamily"/>
</dbReference>
<dbReference type="SMART" id="SM00387">
    <property type="entry name" value="HATPase_c"/>
    <property type="match status" value="1"/>
</dbReference>
<name>A0A1I5NTT2_9RHOB</name>
<proteinExistence type="predicted"/>
<dbReference type="SUPFAM" id="SSF47384">
    <property type="entry name" value="Homodimeric domain of signal transducing histidine kinase"/>
    <property type="match status" value="1"/>
</dbReference>
<keyword evidence="5" id="KW-0472">Membrane</keyword>
<dbReference type="PROSITE" id="PS50109">
    <property type="entry name" value="HIS_KIN"/>
    <property type="match status" value="1"/>
</dbReference>
<evidence type="ECO:0000256" key="1">
    <source>
        <dbReference type="ARBA" id="ARBA00000085"/>
    </source>
</evidence>
<dbReference type="Pfam" id="PF00072">
    <property type="entry name" value="Response_reg"/>
    <property type="match status" value="1"/>
</dbReference>
<dbReference type="PANTHER" id="PTHR43065">
    <property type="entry name" value="SENSOR HISTIDINE KINASE"/>
    <property type="match status" value="1"/>
</dbReference>
<dbReference type="InterPro" id="IPR036097">
    <property type="entry name" value="HisK_dim/P_sf"/>
</dbReference>
<dbReference type="SMART" id="SM00448">
    <property type="entry name" value="REC"/>
    <property type="match status" value="1"/>
</dbReference>
<evidence type="ECO:0000313" key="9">
    <source>
        <dbReference type="Proteomes" id="UP000199356"/>
    </source>
</evidence>
<dbReference type="PRINTS" id="PR00344">
    <property type="entry name" value="BCTRLSENSOR"/>
</dbReference>
<evidence type="ECO:0000256" key="5">
    <source>
        <dbReference type="SAM" id="Phobius"/>
    </source>
</evidence>